<dbReference type="EMBL" id="CAJVQC010017442">
    <property type="protein sequence ID" value="CAG8684740.1"/>
    <property type="molecule type" value="Genomic_DNA"/>
</dbReference>
<accession>A0ACA9P084</accession>
<gene>
    <name evidence="1" type="ORF">RPERSI_LOCUS9285</name>
</gene>
<comment type="caution">
    <text evidence="1">The sequence shown here is derived from an EMBL/GenBank/DDBJ whole genome shotgun (WGS) entry which is preliminary data.</text>
</comment>
<feature type="non-terminal residue" evidence="1">
    <location>
        <position position="63"/>
    </location>
</feature>
<sequence length="63" mass="7145">MNDLTSEQIANHELIAQVLQEFRELYESKETPAPETKPTVPTESPLERPAPKPLSEQTQEDLV</sequence>
<keyword evidence="2" id="KW-1185">Reference proteome</keyword>
<protein>
    <submittedName>
        <fullName evidence="1">19798_t:CDS:1</fullName>
    </submittedName>
</protein>
<dbReference type="Proteomes" id="UP000789920">
    <property type="component" value="Unassembled WGS sequence"/>
</dbReference>
<evidence type="ECO:0000313" key="1">
    <source>
        <dbReference type="EMBL" id="CAG8684740.1"/>
    </source>
</evidence>
<name>A0ACA9P084_9GLOM</name>
<organism evidence="1 2">
    <name type="scientific">Racocetra persica</name>
    <dbReference type="NCBI Taxonomy" id="160502"/>
    <lineage>
        <taxon>Eukaryota</taxon>
        <taxon>Fungi</taxon>
        <taxon>Fungi incertae sedis</taxon>
        <taxon>Mucoromycota</taxon>
        <taxon>Glomeromycotina</taxon>
        <taxon>Glomeromycetes</taxon>
        <taxon>Diversisporales</taxon>
        <taxon>Gigasporaceae</taxon>
        <taxon>Racocetra</taxon>
    </lineage>
</organism>
<reference evidence="1" key="1">
    <citation type="submission" date="2021-06" db="EMBL/GenBank/DDBJ databases">
        <authorList>
            <person name="Kallberg Y."/>
            <person name="Tangrot J."/>
            <person name="Rosling A."/>
        </authorList>
    </citation>
    <scope>NUCLEOTIDE SEQUENCE</scope>
    <source>
        <strain evidence="1">MA461A</strain>
    </source>
</reference>
<proteinExistence type="predicted"/>
<evidence type="ECO:0000313" key="2">
    <source>
        <dbReference type="Proteomes" id="UP000789920"/>
    </source>
</evidence>